<dbReference type="PANTHER" id="PTHR31685">
    <property type="entry name" value="INTEGRAL MEMBRANE PROTEIN (AFU_ORTHOLOGUE AFUA_6G12730)-RELATED"/>
    <property type="match status" value="1"/>
</dbReference>
<evidence type="ECO:0000259" key="3">
    <source>
        <dbReference type="Pfam" id="PF10348"/>
    </source>
</evidence>
<accession>A0AAN6GA60</accession>
<feature type="domain" description="Protein YTP1-like C-terminal" evidence="4">
    <location>
        <begin position="250"/>
        <end position="292"/>
    </location>
</feature>
<feature type="transmembrane region" description="Helical" evidence="2">
    <location>
        <begin position="405"/>
        <end position="426"/>
    </location>
</feature>
<sequence>MAATTAARRADRAAVLALALAVARVAAHPHHHAGPADDTVPIDSILWIHMAVQAFTWLILFPLTMVLGLVRHRLHVPLSAASLLLTTGGYFLGHGHGGRSFPHTAHGTLASLMVFYLAAQTALGVYLKLHLRWSAERYVRPPLLLIHGVLGRLFPVVGWVQCLFGIITLRSWCFGGHLGQCLAHHIMGSAFQAYAVIMLIMMKAAVGWLHRRGHSQEWFDSWVIFVWGLVNAFTEHHGGPWSVLVLACFQMISTMVHSLFGYVLMAAGVARIIEVCFVLQEGPTGHIPPAPASSRRPRRSTTVSSTSPAASQEGARADDAEEDELEEEVDVFSGDATAEPSLTRGARDSRTGAVRIERNAWFEVKAFQYLPPFLLTAGGVLFMSATDEELRWADAQGVDAVTWGLIDFTIALAFFLWFNVLIDLYVSLGGYKGQAGGVQSSVSASGRLEQGLSRAGGGRRRREYVPLSRRSESGGGVTASLLPNGGQVEEEEGAMLASEAKPKKTGSKQPLRGILANHRSGEGVDEVDGEGQKEMKVSASLGNGHAGSNGHQQHHVLFAESDDEDEDPFDDEQDSNDDGDEDDEPRRRRRRQGR</sequence>
<keyword evidence="2" id="KW-0472">Membrane</keyword>
<protein>
    <recommendedName>
        <fullName evidence="7">Protein YTP1-like C-terminal domain-containing protein</fullName>
    </recommendedName>
</protein>
<name>A0AAN6GA60_9BASI</name>
<dbReference type="AlphaFoldDB" id="A0AAN6GA60"/>
<feature type="compositionally biased region" description="Low complexity" evidence="1">
    <location>
        <begin position="300"/>
        <end position="314"/>
    </location>
</feature>
<feature type="domain" description="Protein YTP1-like C-terminal" evidence="4">
    <location>
        <begin position="158"/>
        <end position="239"/>
    </location>
</feature>
<dbReference type="Pfam" id="PF10348">
    <property type="entry name" value="DUF2427"/>
    <property type="match status" value="1"/>
</dbReference>
<evidence type="ECO:0000313" key="5">
    <source>
        <dbReference type="EMBL" id="KAK0529609.1"/>
    </source>
</evidence>
<feature type="region of interest" description="Disordered" evidence="1">
    <location>
        <begin position="449"/>
        <end position="594"/>
    </location>
</feature>
<keyword evidence="6" id="KW-1185">Reference proteome</keyword>
<evidence type="ECO:0000313" key="6">
    <source>
        <dbReference type="Proteomes" id="UP001176521"/>
    </source>
</evidence>
<reference evidence="5" key="1">
    <citation type="journal article" date="2023" name="PhytoFront">
        <title>Draft Genome Resources of Seven Strains of Tilletia horrida, Causal Agent of Kernel Smut of Rice.</title>
        <authorList>
            <person name="Khanal S."/>
            <person name="Antony Babu S."/>
            <person name="Zhou X.G."/>
        </authorList>
    </citation>
    <scope>NUCLEOTIDE SEQUENCE</scope>
    <source>
        <strain evidence="5">TX3</strain>
    </source>
</reference>
<dbReference type="EMBL" id="JAPDMQ010000238">
    <property type="protein sequence ID" value="KAK0529609.1"/>
    <property type="molecule type" value="Genomic_DNA"/>
</dbReference>
<feature type="domain" description="DUF2427" evidence="3">
    <location>
        <begin position="34"/>
        <end position="130"/>
    </location>
</feature>
<evidence type="ECO:0008006" key="7">
    <source>
        <dbReference type="Google" id="ProtNLM"/>
    </source>
</evidence>
<feature type="region of interest" description="Disordered" evidence="1">
    <location>
        <begin position="287"/>
        <end position="330"/>
    </location>
</feature>
<feature type="transmembrane region" description="Helical" evidence="2">
    <location>
        <begin position="74"/>
        <end position="93"/>
    </location>
</feature>
<feature type="transmembrane region" description="Helical" evidence="2">
    <location>
        <begin position="186"/>
        <end position="206"/>
    </location>
</feature>
<feature type="transmembrane region" description="Helical" evidence="2">
    <location>
        <begin position="143"/>
        <end position="166"/>
    </location>
</feature>
<evidence type="ECO:0000259" key="4">
    <source>
        <dbReference type="Pfam" id="PF10355"/>
    </source>
</evidence>
<dbReference type="PANTHER" id="PTHR31685:SF2">
    <property type="entry name" value="PROTEIN YTP1"/>
    <property type="match status" value="1"/>
</dbReference>
<dbReference type="Pfam" id="PF10355">
    <property type="entry name" value="Ytp1"/>
    <property type="match status" value="3"/>
</dbReference>
<dbReference type="Proteomes" id="UP001176521">
    <property type="component" value="Unassembled WGS sequence"/>
</dbReference>
<evidence type="ECO:0000256" key="1">
    <source>
        <dbReference type="SAM" id="MobiDB-lite"/>
    </source>
</evidence>
<feature type="transmembrane region" description="Helical" evidence="2">
    <location>
        <begin position="240"/>
        <end position="264"/>
    </location>
</feature>
<feature type="transmembrane region" description="Helical" evidence="2">
    <location>
        <begin position="46"/>
        <end position="67"/>
    </location>
</feature>
<gene>
    <name evidence="5" type="ORF">OC842_004183</name>
</gene>
<evidence type="ECO:0000256" key="2">
    <source>
        <dbReference type="SAM" id="Phobius"/>
    </source>
</evidence>
<dbReference type="InterPro" id="IPR018827">
    <property type="entry name" value="YTP1_C"/>
</dbReference>
<feature type="compositionally biased region" description="Acidic residues" evidence="1">
    <location>
        <begin position="319"/>
        <end position="330"/>
    </location>
</feature>
<feature type="transmembrane region" description="Helical" evidence="2">
    <location>
        <begin position="218"/>
        <end position="234"/>
    </location>
</feature>
<feature type="transmembrane region" description="Helical" evidence="2">
    <location>
        <begin position="113"/>
        <end position="131"/>
    </location>
</feature>
<feature type="transmembrane region" description="Helical" evidence="2">
    <location>
        <begin position="366"/>
        <end position="385"/>
    </location>
</feature>
<keyword evidence="2" id="KW-0812">Transmembrane</keyword>
<comment type="caution">
    <text evidence="5">The sequence shown here is derived from an EMBL/GenBank/DDBJ whole genome shotgun (WGS) entry which is preliminary data.</text>
</comment>
<feature type="domain" description="Protein YTP1-like C-terminal" evidence="4">
    <location>
        <begin position="366"/>
        <end position="424"/>
    </location>
</feature>
<dbReference type="InterPro" id="IPR018825">
    <property type="entry name" value="DUF2427"/>
</dbReference>
<organism evidence="5 6">
    <name type="scientific">Tilletia horrida</name>
    <dbReference type="NCBI Taxonomy" id="155126"/>
    <lineage>
        <taxon>Eukaryota</taxon>
        <taxon>Fungi</taxon>
        <taxon>Dikarya</taxon>
        <taxon>Basidiomycota</taxon>
        <taxon>Ustilaginomycotina</taxon>
        <taxon>Exobasidiomycetes</taxon>
        <taxon>Tilletiales</taxon>
        <taxon>Tilletiaceae</taxon>
        <taxon>Tilletia</taxon>
    </lineage>
</organism>
<feature type="compositionally biased region" description="Acidic residues" evidence="1">
    <location>
        <begin position="560"/>
        <end position="583"/>
    </location>
</feature>
<keyword evidence="2" id="KW-1133">Transmembrane helix</keyword>
<proteinExistence type="predicted"/>